<dbReference type="PROSITE" id="PS01138">
    <property type="entry name" value="SCORP_SHORT_TOXIN"/>
    <property type="match status" value="1"/>
</dbReference>
<accession>H2CYS1</accession>
<sequence length="63" mass="6705">MNAKFAYVLLLLTVMTLVYDAAGQISINHRCGGSSECRKPCARATGYYSSKCINGSCVCYGSG</sequence>
<dbReference type="InterPro" id="IPR001947">
    <property type="entry name" value="Scorpion_toxinS_K_inh"/>
</dbReference>
<dbReference type="GO" id="GO:0090729">
    <property type="term" value="F:toxin activity"/>
    <property type="evidence" value="ECO:0007669"/>
    <property type="project" value="UniProtKB-KW"/>
</dbReference>
<proteinExistence type="evidence at transcript level"/>
<dbReference type="EMBL" id="JN315751">
    <property type="protein sequence ID" value="AEX09229.1"/>
    <property type="molecule type" value="mRNA"/>
</dbReference>
<keyword evidence="2" id="KW-0964">Secreted</keyword>
<keyword evidence="5" id="KW-0732">Signal</keyword>
<evidence type="ECO:0000256" key="4">
    <source>
        <dbReference type="ARBA" id="ARBA00023157"/>
    </source>
</evidence>
<evidence type="ECO:0000256" key="2">
    <source>
        <dbReference type="ARBA" id="ARBA00022525"/>
    </source>
</evidence>
<protein>
    <submittedName>
        <fullName evidence="6">Alpha-KTx-like peptide</fullName>
    </submittedName>
</protein>
<feature type="chain" id="PRO_5003559945" evidence="5">
    <location>
        <begin position="24"/>
        <end position="63"/>
    </location>
</feature>
<reference evidence="6" key="1">
    <citation type="journal article" date="2012" name="Proteomics">
        <title>Molecular diversity of the telson and venom components from Pandinus cavimanus (Scorpionidae Latreille 1802): transcriptome, venomics and function.</title>
        <authorList>
            <person name="Diego-Garcia E."/>
            <person name="Peigneur S."/>
            <person name="Clynen E."/>
            <person name="Marien T."/>
            <person name="Czech L."/>
            <person name="Schoofs L."/>
            <person name="Tytgat J."/>
        </authorList>
    </citation>
    <scope>NUCLEOTIDE SEQUENCE</scope>
</reference>
<dbReference type="InterPro" id="IPR036574">
    <property type="entry name" value="Scorpion_toxin-like_sf"/>
</dbReference>
<dbReference type="GO" id="GO:0008200">
    <property type="term" value="F:ion channel inhibitor activity"/>
    <property type="evidence" value="ECO:0007669"/>
    <property type="project" value="InterPro"/>
</dbReference>
<keyword evidence="3" id="KW-0800">Toxin</keyword>
<name>H2CYS1_PANCV</name>
<dbReference type="SUPFAM" id="SSF57095">
    <property type="entry name" value="Scorpion toxin-like"/>
    <property type="match status" value="1"/>
</dbReference>
<evidence type="ECO:0000313" key="6">
    <source>
        <dbReference type="EMBL" id="AEX09229.1"/>
    </source>
</evidence>
<dbReference type="Pfam" id="PF00451">
    <property type="entry name" value="Toxin_2"/>
    <property type="match status" value="1"/>
</dbReference>
<evidence type="ECO:0000256" key="5">
    <source>
        <dbReference type="SAM" id="SignalP"/>
    </source>
</evidence>
<organism evidence="6">
    <name type="scientific">Pandinus cavimanus</name>
    <name type="common">Tanzanian red clawed scorpion</name>
    <dbReference type="NCBI Taxonomy" id="217261"/>
    <lineage>
        <taxon>Eukaryota</taxon>
        <taxon>Metazoa</taxon>
        <taxon>Ecdysozoa</taxon>
        <taxon>Arthropoda</taxon>
        <taxon>Chelicerata</taxon>
        <taxon>Arachnida</taxon>
        <taxon>Scorpiones</taxon>
        <taxon>Iurida</taxon>
        <taxon>Scorpionoidea</taxon>
        <taxon>Scorpionidae</taxon>
        <taxon>Pandininae</taxon>
        <taxon>Pandinus</taxon>
    </lineage>
</organism>
<evidence type="ECO:0000256" key="3">
    <source>
        <dbReference type="ARBA" id="ARBA00022656"/>
    </source>
</evidence>
<comment type="subcellular location">
    <subcellularLocation>
        <location evidence="1">Secreted</location>
    </subcellularLocation>
</comment>
<evidence type="ECO:0000256" key="1">
    <source>
        <dbReference type="ARBA" id="ARBA00004613"/>
    </source>
</evidence>
<keyword evidence="4" id="KW-1015">Disulfide bond</keyword>
<feature type="signal peptide" evidence="5">
    <location>
        <begin position="1"/>
        <end position="23"/>
    </location>
</feature>
<dbReference type="AlphaFoldDB" id="H2CYS1"/>
<dbReference type="Gene3D" id="3.30.30.10">
    <property type="entry name" value="Knottin, scorpion toxin-like"/>
    <property type="match status" value="1"/>
</dbReference>
<dbReference type="GO" id="GO:0005576">
    <property type="term" value="C:extracellular region"/>
    <property type="evidence" value="ECO:0007669"/>
    <property type="project" value="UniProtKB-SubCell"/>
</dbReference>